<sequence length="391" mass="41974">MRNPTPPPITDDTRELIVRRRQAIATGDETSYAALNTEVRRAIRKVDGFLIRMARYADDTQLVISGPRRRLPDMQVALEKTLDTLATFFMQNGMKINAAKTELMIIGDRDALRTAATGAVPKCAPEQRPTSSRLLAPLSEALLSRSLPERTLQTPPGTMSSSEARSGRPLLLAVLAVTLLQPRATASALTTPSSPTPDGGDCMPAIAAKCFNEVARDLACQRGGVNCAGRDAVDMCYTLDDALNCTSDIIDGDCRAPDGRLTYDAWLRGLRSVQSHLCANDATNMQALIRPTPCWEPAQFLRCLESSATVHHPADLLRVQAGRRRVPTALSAFLLETPCRASCWEQPRPAGASGGGVAAIALLAVLAAALAAALAVVTYRTSCFRIPIARG</sequence>
<dbReference type="EMBL" id="VIIS01000811">
    <property type="protein sequence ID" value="KAF0304789.1"/>
    <property type="molecule type" value="Genomic_DNA"/>
</dbReference>
<keyword evidence="2" id="KW-1133">Transmembrane helix</keyword>
<keyword evidence="4" id="KW-1185">Reference proteome</keyword>
<feature type="region of interest" description="Disordered" evidence="1">
    <location>
        <begin position="145"/>
        <end position="165"/>
    </location>
</feature>
<accession>A0A6A4WHS2</accession>
<dbReference type="Proteomes" id="UP000440578">
    <property type="component" value="Unassembled WGS sequence"/>
</dbReference>
<keyword evidence="2" id="KW-0812">Transmembrane</keyword>
<keyword evidence="2" id="KW-0472">Membrane</keyword>
<dbReference type="OrthoDB" id="6335931at2759"/>
<evidence type="ECO:0000313" key="3">
    <source>
        <dbReference type="EMBL" id="KAF0304789.1"/>
    </source>
</evidence>
<organism evidence="3 4">
    <name type="scientific">Amphibalanus amphitrite</name>
    <name type="common">Striped barnacle</name>
    <name type="synonym">Balanus amphitrite</name>
    <dbReference type="NCBI Taxonomy" id="1232801"/>
    <lineage>
        <taxon>Eukaryota</taxon>
        <taxon>Metazoa</taxon>
        <taxon>Ecdysozoa</taxon>
        <taxon>Arthropoda</taxon>
        <taxon>Crustacea</taxon>
        <taxon>Multicrustacea</taxon>
        <taxon>Cirripedia</taxon>
        <taxon>Thoracica</taxon>
        <taxon>Thoracicalcarea</taxon>
        <taxon>Balanomorpha</taxon>
        <taxon>Balanoidea</taxon>
        <taxon>Balanidae</taxon>
        <taxon>Amphibalaninae</taxon>
        <taxon>Amphibalanus</taxon>
    </lineage>
</organism>
<evidence type="ECO:0000256" key="2">
    <source>
        <dbReference type="SAM" id="Phobius"/>
    </source>
</evidence>
<comment type="caution">
    <text evidence="3">The sequence shown here is derived from an EMBL/GenBank/DDBJ whole genome shotgun (WGS) entry which is preliminary data.</text>
</comment>
<name>A0A6A4WHS2_AMPAM</name>
<gene>
    <name evidence="3" type="ORF">FJT64_023466</name>
</gene>
<feature type="transmembrane region" description="Helical" evidence="2">
    <location>
        <begin position="356"/>
        <end position="377"/>
    </location>
</feature>
<reference evidence="3 4" key="1">
    <citation type="submission" date="2019-07" db="EMBL/GenBank/DDBJ databases">
        <title>Draft genome assembly of a fouling barnacle, Amphibalanus amphitrite (Darwin, 1854): The first reference genome for Thecostraca.</title>
        <authorList>
            <person name="Kim W."/>
        </authorList>
    </citation>
    <scope>NUCLEOTIDE SEQUENCE [LARGE SCALE GENOMIC DNA]</scope>
    <source>
        <strain evidence="3">SNU_AA5</strain>
        <tissue evidence="3">Soma without cirri and trophi</tissue>
    </source>
</reference>
<evidence type="ECO:0000313" key="4">
    <source>
        <dbReference type="Proteomes" id="UP000440578"/>
    </source>
</evidence>
<evidence type="ECO:0000256" key="1">
    <source>
        <dbReference type="SAM" id="MobiDB-lite"/>
    </source>
</evidence>
<feature type="compositionally biased region" description="Polar residues" evidence="1">
    <location>
        <begin position="151"/>
        <end position="164"/>
    </location>
</feature>
<protein>
    <submittedName>
        <fullName evidence="3">Uncharacterized protein</fullName>
    </submittedName>
</protein>
<dbReference type="AlphaFoldDB" id="A0A6A4WHS2"/>
<proteinExistence type="predicted"/>